<accession>Q581H4</accession>
<reference evidence="1" key="2">
    <citation type="submission" date="2002-04" db="EMBL/GenBank/DDBJ databases">
        <authorList>
            <person name="El-Sayed N.M."/>
            <person name="Khalak H."/>
            <person name="Adams M.D."/>
        </authorList>
    </citation>
    <scope>NUCLEOTIDE SEQUENCE</scope>
    <source>
        <strain evidence="1">GUTat10.1</strain>
    </source>
</reference>
<sequence length="52" mass="5552">MCCAHSCTDPVPCQAFPTLFPLHASVQSCTPHLAPTILHSNDATFTVVDKTP</sequence>
<dbReference type="AlphaFoldDB" id="Q581H4"/>
<name>Q581H4_9TRYP</name>
<organism evidence="1">
    <name type="scientific">Trypanosoma brucei</name>
    <dbReference type="NCBI Taxonomy" id="5691"/>
    <lineage>
        <taxon>Eukaryota</taxon>
        <taxon>Discoba</taxon>
        <taxon>Euglenozoa</taxon>
        <taxon>Kinetoplastea</taxon>
        <taxon>Metakinetoplastina</taxon>
        <taxon>Trypanosomatida</taxon>
        <taxon>Trypanosomatidae</taxon>
        <taxon>Trypanosoma</taxon>
    </lineage>
</organism>
<reference evidence="1" key="1">
    <citation type="submission" date="2001-06" db="EMBL/GenBank/DDBJ databases">
        <authorList>
            <person name="Ghedin E."/>
            <person name="Blandin G."/>
            <person name="Bartholomeu D."/>
            <person name="Caler E."/>
            <person name="Haas B."/>
            <person name="Hannick L."/>
            <person name="Shallom J."/>
            <person name="Hou L."/>
            <person name="Djikeng A."/>
            <person name="Feldblyum T."/>
            <person name="Hostetler J."/>
            <person name="Johnson J."/>
            <person name="Jones K."/>
            <person name="Koo H.L."/>
            <person name="Larkin C."/>
            <person name="Pai G."/>
            <person name="Peterson J."/>
            <person name="Khalak H.G."/>
            <person name="Salzberg S."/>
            <person name="Simpson A.J."/>
            <person name="Tallon L."/>
            <person name="Van Aken S."/>
            <person name="Wanless D."/>
            <person name="White O."/>
            <person name="Wortman J."/>
            <person name="Fraser C.M."/>
            <person name="El-Sayed N.M.A."/>
        </authorList>
    </citation>
    <scope>NUCLEOTIDE SEQUENCE</scope>
    <source>
        <strain evidence="1">GUTat10.1</strain>
    </source>
</reference>
<gene>
    <name evidence="1" type="ORF">Tb04.30K5.990</name>
</gene>
<evidence type="ECO:0000313" key="1">
    <source>
        <dbReference type="EMBL" id="AAX80139.1"/>
    </source>
</evidence>
<proteinExistence type="predicted"/>
<protein>
    <submittedName>
        <fullName evidence="1">Uncharacterized protein</fullName>
    </submittedName>
</protein>
<dbReference type="EMBL" id="AC091781">
    <property type="protein sequence ID" value="AAX80139.1"/>
    <property type="molecule type" value="Genomic_DNA"/>
</dbReference>
<reference evidence="1" key="3">
    <citation type="submission" date="2005-04" db="EMBL/GenBank/DDBJ databases">
        <authorList>
            <person name="Haas B."/>
            <person name="Blandin G."/>
            <person name="El-Sayed N."/>
        </authorList>
    </citation>
    <scope>NUCLEOTIDE SEQUENCE</scope>
    <source>
        <strain evidence="1">GUTat10.1</strain>
    </source>
</reference>